<proteinExistence type="inferred from homology"/>
<reference evidence="13 14" key="1">
    <citation type="submission" date="2017-03" db="EMBL/GenBank/DDBJ databases">
        <title>Draft Genome sequence of Marispirochaeta sp. strain JC444.</title>
        <authorList>
            <person name="Shivani Y."/>
            <person name="Subhash Y."/>
            <person name="Sasikala C."/>
            <person name="Ramana C."/>
        </authorList>
    </citation>
    <scope>NUCLEOTIDE SEQUENCE [LARGE SCALE GENOMIC DNA]</scope>
    <source>
        <strain evidence="13 14">JC444</strain>
    </source>
</reference>
<dbReference type="Gene3D" id="3.20.140.10">
    <property type="entry name" value="nicotinate phosphoribosyltransferase"/>
    <property type="match status" value="1"/>
</dbReference>
<dbReference type="GO" id="GO:0047280">
    <property type="term" value="F:nicotinamide phosphoribosyltransferase activity"/>
    <property type="evidence" value="ECO:0007669"/>
    <property type="project" value="UniProtKB-ARBA"/>
</dbReference>
<protein>
    <recommendedName>
        <fullName evidence="3 9">Nicotinate phosphoribosyltransferase</fullName>
        <ecNumber evidence="3 9">6.3.4.21</ecNumber>
    </recommendedName>
</protein>
<dbReference type="NCBIfam" id="NF006695">
    <property type="entry name" value="PRK09243.1-2"/>
    <property type="match status" value="1"/>
</dbReference>
<evidence type="ECO:0000259" key="12">
    <source>
        <dbReference type="Pfam" id="PF17956"/>
    </source>
</evidence>
<dbReference type="PANTHER" id="PTHR11098:SF1">
    <property type="entry name" value="NICOTINATE PHOSPHORIBOSYLTRANSFERASE"/>
    <property type="match status" value="1"/>
</dbReference>
<comment type="similarity">
    <text evidence="2 9">Belongs to the NAPRTase family.</text>
</comment>
<dbReference type="InterPro" id="IPR041525">
    <property type="entry name" value="N/Namide_PRibTrfase"/>
</dbReference>
<comment type="pathway">
    <text evidence="1 9">Cofactor biosynthesis; NAD(+) biosynthesis; nicotinate D-ribonucleotide from nicotinate: step 1/1.</text>
</comment>
<dbReference type="GO" id="GO:0004516">
    <property type="term" value="F:nicotinate phosphoribosyltransferase activity"/>
    <property type="evidence" value="ECO:0007669"/>
    <property type="project" value="UniProtKB-UniRule"/>
</dbReference>
<dbReference type="AlphaFoldDB" id="A0A1Y1S063"/>
<dbReference type="NCBIfam" id="NF009131">
    <property type="entry name" value="PRK12484.1"/>
    <property type="match status" value="1"/>
</dbReference>
<evidence type="ECO:0000256" key="6">
    <source>
        <dbReference type="ARBA" id="ARBA00022642"/>
    </source>
</evidence>
<evidence type="ECO:0000313" key="13">
    <source>
        <dbReference type="EMBL" id="ORC36507.1"/>
    </source>
</evidence>
<evidence type="ECO:0000256" key="5">
    <source>
        <dbReference type="ARBA" id="ARBA00022598"/>
    </source>
</evidence>
<sequence>MTISPLFTDLYELTMAQGYLLNHHNPHVVFDMFFRRQPYGGGFAIFAGIDTLLDDLEGLKFSCDDISYLGSLGYFGDEFLEYLSEFRFSGSVLSFREGSLVFPEEPLIRVEAPLIEAQIIESLLLNIVNFQTLIATKAARVLVATEFGSILEFGMRRAQGYNGALMASRAAYIGGASGTSNTLAGRLYNIPVSGTMAHSWVMAFDSEAESFERYSELYPDTSILLIDTFDTLNQGIENAIIIGKKLRKQGKRIGVRLDSGDLSYLSKQVRARLDAAGLRYAFIAVSGDLNEQIAAQLLAEGAPVDVWGVGTQLATGHPDAAVSGVYKLSARYQGRQIIPTMKVSNNPAKMTNPGIKQVFRFYDKDRTPLRDVIQLADEPIPEGPMELHHPTLHYKRTMFSAFHSAEEQLLPVMREGKRLNPQEDLKIIRDRVITQLQRMDETFLRQINPHEYKISLSRALRDLKFRMIDEYNRG</sequence>
<dbReference type="NCBIfam" id="TIGR01513">
    <property type="entry name" value="NAPRTase_put"/>
    <property type="match status" value="1"/>
</dbReference>
<evidence type="ECO:0000259" key="11">
    <source>
        <dbReference type="Pfam" id="PF17767"/>
    </source>
</evidence>
<dbReference type="InterPro" id="IPR040727">
    <property type="entry name" value="NAPRTase_N"/>
</dbReference>
<dbReference type="GO" id="GO:0005829">
    <property type="term" value="C:cytosol"/>
    <property type="evidence" value="ECO:0007669"/>
    <property type="project" value="TreeGrafter"/>
</dbReference>
<organism evidence="13 14">
    <name type="scientific">Marispirochaeta aestuarii</name>
    <dbReference type="NCBI Taxonomy" id="1963862"/>
    <lineage>
        <taxon>Bacteria</taxon>
        <taxon>Pseudomonadati</taxon>
        <taxon>Spirochaetota</taxon>
        <taxon>Spirochaetia</taxon>
        <taxon>Spirochaetales</taxon>
        <taxon>Spirochaetaceae</taxon>
        <taxon>Marispirochaeta</taxon>
    </lineage>
</organism>
<dbReference type="InterPro" id="IPR041619">
    <property type="entry name" value="NAPRTase_C"/>
</dbReference>
<dbReference type="CDD" id="cd01570">
    <property type="entry name" value="NAPRTase_A"/>
    <property type="match status" value="1"/>
</dbReference>
<dbReference type="PIRSF" id="PIRSF000484">
    <property type="entry name" value="NAPRT"/>
    <property type="match status" value="1"/>
</dbReference>
<dbReference type="InterPro" id="IPR013785">
    <property type="entry name" value="Aldolase_TIM"/>
</dbReference>
<dbReference type="UniPathway" id="UPA00253">
    <property type="reaction ID" value="UER00457"/>
</dbReference>
<dbReference type="Pfam" id="PF17767">
    <property type="entry name" value="NAPRTase_N"/>
    <property type="match status" value="1"/>
</dbReference>
<feature type="domain" description="Nicotinate/nicotinamide phosphoribosyltransferase" evidence="10">
    <location>
        <begin position="150"/>
        <end position="272"/>
    </location>
</feature>
<comment type="function">
    <text evidence="9">Catalyzes the first step in the biosynthesis of NAD from nicotinic acid, the ATP-dependent synthesis of beta-nicotinate D-ribonucleotide from nicotinate and 5-phospho-D-ribose 1-phosphate.</text>
</comment>
<dbReference type="EC" id="6.3.4.21" evidence="3 9"/>
<dbReference type="STRING" id="1963862.B4O97_05385"/>
<comment type="catalytic activity">
    <reaction evidence="8 9">
        <text>5-phospho-alpha-D-ribose 1-diphosphate + nicotinate + ATP + H2O = nicotinate beta-D-ribonucleotide + ADP + phosphate + diphosphate</text>
        <dbReference type="Rhea" id="RHEA:36163"/>
        <dbReference type="ChEBI" id="CHEBI:15377"/>
        <dbReference type="ChEBI" id="CHEBI:30616"/>
        <dbReference type="ChEBI" id="CHEBI:32544"/>
        <dbReference type="ChEBI" id="CHEBI:33019"/>
        <dbReference type="ChEBI" id="CHEBI:43474"/>
        <dbReference type="ChEBI" id="CHEBI:57502"/>
        <dbReference type="ChEBI" id="CHEBI:58017"/>
        <dbReference type="ChEBI" id="CHEBI:456216"/>
        <dbReference type="EC" id="6.3.4.21"/>
    </reaction>
</comment>
<keyword evidence="14" id="KW-1185">Reference proteome</keyword>
<dbReference type="SUPFAM" id="SSF54675">
    <property type="entry name" value="Nicotinate/Quinolinate PRTase N-terminal domain-like"/>
    <property type="match status" value="1"/>
</dbReference>
<dbReference type="Pfam" id="PF17956">
    <property type="entry name" value="NAPRTase_C"/>
    <property type="match status" value="1"/>
</dbReference>
<evidence type="ECO:0000256" key="9">
    <source>
        <dbReference type="RuleBase" id="RU365100"/>
    </source>
</evidence>
<keyword evidence="5 9" id="KW-0436">Ligase</keyword>
<feature type="domain" description="Nicotinate phosphoribosyltransferase N-terminal" evidence="11">
    <location>
        <begin position="6"/>
        <end position="129"/>
    </location>
</feature>
<dbReference type="FunFam" id="3.20.20.70:FF:000076">
    <property type="entry name" value="Nicotinate phosphoribosyltransferase"/>
    <property type="match status" value="1"/>
</dbReference>
<dbReference type="PANTHER" id="PTHR11098">
    <property type="entry name" value="NICOTINATE PHOSPHORIBOSYLTRANSFERASE"/>
    <property type="match status" value="1"/>
</dbReference>
<dbReference type="Pfam" id="PF04095">
    <property type="entry name" value="NAPRTase"/>
    <property type="match status" value="1"/>
</dbReference>
<keyword evidence="6 9" id="KW-0662">Pyridine nucleotide biosynthesis</keyword>
<evidence type="ECO:0000259" key="10">
    <source>
        <dbReference type="Pfam" id="PF04095"/>
    </source>
</evidence>
<evidence type="ECO:0000313" key="14">
    <source>
        <dbReference type="Proteomes" id="UP000192343"/>
    </source>
</evidence>
<evidence type="ECO:0000256" key="3">
    <source>
        <dbReference type="ARBA" id="ARBA00013236"/>
    </source>
</evidence>
<name>A0A1Y1S063_9SPIO</name>
<evidence type="ECO:0000256" key="8">
    <source>
        <dbReference type="ARBA" id="ARBA00048668"/>
    </source>
</evidence>
<dbReference type="SUPFAM" id="SSF51690">
    <property type="entry name" value="Nicotinate/Quinolinate PRTase C-terminal domain-like"/>
    <property type="match status" value="1"/>
</dbReference>
<dbReference type="InterPro" id="IPR006405">
    <property type="entry name" value="Nic_PRibTrfase_pncB"/>
</dbReference>
<accession>A0A1Y1S063</accession>
<gene>
    <name evidence="13" type="ORF">B4O97_05385</name>
</gene>
<feature type="domain" description="Nicotinate phosphoribosyltransferase C-terminal" evidence="12">
    <location>
        <begin position="356"/>
        <end position="464"/>
    </location>
</feature>
<evidence type="ECO:0000256" key="7">
    <source>
        <dbReference type="ARBA" id="ARBA00022679"/>
    </source>
</evidence>
<keyword evidence="4" id="KW-0597">Phosphoprotein</keyword>
<keyword evidence="7 9" id="KW-0808">Transferase</keyword>
<dbReference type="GO" id="GO:0034355">
    <property type="term" value="P:NAD+ biosynthetic process via the salvage pathway"/>
    <property type="evidence" value="ECO:0007669"/>
    <property type="project" value="TreeGrafter"/>
</dbReference>
<dbReference type="InterPro" id="IPR036068">
    <property type="entry name" value="Nicotinate_pribotase-like_C"/>
</dbReference>
<evidence type="ECO:0000256" key="2">
    <source>
        <dbReference type="ARBA" id="ARBA00010897"/>
    </source>
</evidence>
<comment type="PTM">
    <text evidence="9">Transiently phosphorylated on a His residue during the reaction cycle. Phosphorylation strongly increases the affinity for substrates and increases the rate of nicotinate D-ribonucleotide production. Dephosphorylation regenerates the low-affinity form of the enzyme, leading to product release.</text>
</comment>
<comment type="caution">
    <text evidence="13">The sequence shown here is derived from an EMBL/GenBank/DDBJ whole genome shotgun (WGS) entry which is preliminary data.</text>
</comment>
<dbReference type="InterPro" id="IPR007229">
    <property type="entry name" value="Nic_PRibTrfase-Fam"/>
</dbReference>
<dbReference type="EMBL" id="MWQY01000005">
    <property type="protein sequence ID" value="ORC36507.1"/>
    <property type="molecule type" value="Genomic_DNA"/>
</dbReference>
<keyword evidence="13" id="KW-0328">Glycosyltransferase</keyword>
<dbReference type="OrthoDB" id="9770610at2"/>
<dbReference type="RefSeq" id="WP_083048995.1">
    <property type="nucleotide sequence ID" value="NZ_MWQY01000005.1"/>
</dbReference>
<evidence type="ECO:0000256" key="4">
    <source>
        <dbReference type="ARBA" id="ARBA00022553"/>
    </source>
</evidence>
<dbReference type="Proteomes" id="UP000192343">
    <property type="component" value="Unassembled WGS sequence"/>
</dbReference>
<evidence type="ECO:0000256" key="1">
    <source>
        <dbReference type="ARBA" id="ARBA00004952"/>
    </source>
</evidence>
<dbReference type="Gene3D" id="3.20.20.70">
    <property type="entry name" value="Aldolase class I"/>
    <property type="match status" value="1"/>
</dbReference>